<evidence type="ECO:0000256" key="4">
    <source>
        <dbReference type="ARBA" id="ARBA00022449"/>
    </source>
</evidence>
<dbReference type="EMBL" id="JAUDFV010000133">
    <property type="protein sequence ID" value="KAL2727352.1"/>
    <property type="molecule type" value="Genomic_DNA"/>
</dbReference>
<dbReference type="PANTHER" id="PTHR10846">
    <property type="entry name" value="SODIUM/POTASSIUM/CALCIUM EXCHANGER"/>
    <property type="match status" value="1"/>
</dbReference>
<feature type="transmembrane region" description="Helical" evidence="17">
    <location>
        <begin position="280"/>
        <end position="306"/>
    </location>
</feature>
<evidence type="ECO:0000256" key="6">
    <source>
        <dbReference type="ARBA" id="ARBA00022568"/>
    </source>
</evidence>
<evidence type="ECO:0000256" key="15">
    <source>
        <dbReference type="ARBA" id="ARBA00023136"/>
    </source>
</evidence>
<keyword evidence="20" id="KW-1185">Reference proteome</keyword>
<feature type="transmembrane region" description="Helical" evidence="17">
    <location>
        <begin position="192"/>
        <end position="211"/>
    </location>
</feature>
<feature type="transmembrane region" description="Helical" evidence="17">
    <location>
        <begin position="12"/>
        <end position="32"/>
    </location>
</feature>
<evidence type="ECO:0000256" key="3">
    <source>
        <dbReference type="ARBA" id="ARBA00022448"/>
    </source>
</evidence>
<protein>
    <submittedName>
        <fullName evidence="19">Sodium/potassium/calcium exchanger 4-like isoform X1</fullName>
    </submittedName>
</protein>
<sequence length="537" mass="60375">MARRHRHMIAYRILFVIVIPAMYFLCVSIAGYNSKDPTSMSGYRKAHLRKLLQTAEVEKEIIGENCTAPAIDEFPSDGFTRAERRSGFIAIHFTIAIYLFLLLAIVCDDFFVPSIKKICEKMKVSEDVAGATIMAAASSSPELFINVIGTFITEGDLGVGTIVGSAVFNILAVPACCGLFAKQALHLEWWPITRDTLAYSFTVLLLIITLRDGRIEWYEGLILIIFYILYISAMCFNRRISGFMKRVTSKRKPYKSISENSPLISSSTIEILYKIIRKFWFIYFFFLFCFVGFNVLSFSFFSTAYIKNVDIENFGTSEEEEALEIVSMTSWPSSKYERIWWVLTWPINLVLLVTIPDCRRPKLRSWYPLTFIMCIIWIASTSYIVGWVITIIGDTFDIPDSIMGLTFLAAGMSVPEAVSSVIVTNQGLGSMGISNSIGSNVFDVLLCLGLPWFVKAAIMPTIPGEHSVKINSQGLVYSSVSLFSTLFVLYVSLACNKFKLNRGIGITCLITYAIFLIFASIVELNIFFVVNLPVCNH</sequence>
<feature type="transmembrane region" description="Helical" evidence="17">
    <location>
        <begin position="506"/>
        <end position="530"/>
    </location>
</feature>
<dbReference type="FunFam" id="1.20.1420.30:FF:000009">
    <property type="entry name" value="sodium/potassium/calcium exchanger 5 isoform X2"/>
    <property type="match status" value="1"/>
</dbReference>
<evidence type="ECO:0000256" key="16">
    <source>
        <dbReference type="ARBA" id="ARBA00023201"/>
    </source>
</evidence>
<feature type="transmembrane region" description="Helical" evidence="17">
    <location>
        <begin position="402"/>
        <end position="425"/>
    </location>
</feature>
<dbReference type="InterPro" id="IPR004481">
    <property type="entry name" value="K/Na/Ca-exchanger"/>
</dbReference>
<evidence type="ECO:0000256" key="12">
    <source>
        <dbReference type="ARBA" id="ARBA00022989"/>
    </source>
</evidence>
<evidence type="ECO:0000256" key="2">
    <source>
        <dbReference type="ARBA" id="ARBA00005364"/>
    </source>
</evidence>
<feature type="transmembrane region" description="Helical" evidence="17">
    <location>
        <begin position="128"/>
        <end position="152"/>
    </location>
</feature>
<comment type="similarity">
    <text evidence="2">Belongs to the Ca(2+):cation antiporter (CaCA) (TC 2.A.19) family. SLC24A subfamily.</text>
</comment>
<evidence type="ECO:0000256" key="1">
    <source>
        <dbReference type="ARBA" id="ARBA00004141"/>
    </source>
</evidence>
<proteinExistence type="inferred from homology"/>
<evidence type="ECO:0000256" key="11">
    <source>
        <dbReference type="ARBA" id="ARBA00022958"/>
    </source>
</evidence>
<keyword evidence="4" id="KW-0050">Antiport</keyword>
<dbReference type="PANTHER" id="PTHR10846:SF73">
    <property type="entry name" value="SODIUM_CALCIUM EXCHANGER MEMBRANE REGION DOMAIN-CONTAINING PROTEIN"/>
    <property type="match status" value="1"/>
</dbReference>
<comment type="subcellular location">
    <subcellularLocation>
        <location evidence="1">Membrane</location>
        <topology evidence="1">Multi-pass membrane protein</topology>
    </subcellularLocation>
</comment>
<organism evidence="19 20">
    <name type="scientific">Vespula squamosa</name>
    <name type="common">Southern yellow jacket</name>
    <name type="synonym">Wasp</name>
    <dbReference type="NCBI Taxonomy" id="30214"/>
    <lineage>
        <taxon>Eukaryota</taxon>
        <taxon>Metazoa</taxon>
        <taxon>Ecdysozoa</taxon>
        <taxon>Arthropoda</taxon>
        <taxon>Hexapoda</taxon>
        <taxon>Insecta</taxon>
        <taxon>Pterygota</taxon>
        <taxon>Neoptera</taxon>
        <taxon>Endopterygota</taxon>
        <taxon>Hymenoptera</taxon>
        <taxon>Apocrita</taxon>
        <taxon>Aculeata</taxon>
        <taxon>Vespoidea</taxon>
        <taxon>Vespidae</taxon>
        <taxon>Vespinae</taxon>
        <taxon>Vespula</taxon>
    </lineage>
</organism>
<keyword evidence="6" id="KW-0109">Calcium transport</keyword>
<feature type="transmembrane region" description="Helical" evidence="17">
    <location>
        <begin position="217"/>
        <end position="236"/>
    </location>
</feature>
<evidence type="ECO:0000256" key="10">
    <source>
        <dbReference type="ARBA" id="ARBA00022847"/>
    </source>
</evidence>
<evidence type="ECO:0000256" key="5">
    <source>
        <dbReference type="ARBA" id="ARBA00022538"/>
    </source>
</evidence>
<dbReference type="NCBIfam" id="TIGR00367">
    <property type="entry name" value="calcium/sodium antiporter"/>
    <property type="match status" value="1"/>
</dbReference>
<dbReference type="Pfam" id="PF01699">
    <property type="entry name" value="Na_Ca_ex"/>
    <property type="match status" value="2"/>
</dbReference>
<evidence type="ECO:0000313" key="19">
    <source>
        <dbReference type="EMBL" id="KAL2727352.1"/>
    </source>
</evidence>
<feature type="transmembrane region" description="Helical" evidence="17">
    <location>
        <begin position="437"/>
        <end position="454"/>
    </location>
</feature>
<evidence type="ECO:0000256" key="7">
    <source>
        <dbReference type="ARBA" id="ARBA00022692"/>
    </source>
</evidence>
<evidence type="ECO:0000256" key="9">
    <source>
        <dbReference type="ARBA" id="ARBA00022837"/>
    </source>
</evidence>
<evidence type="ECO:0000256" key="8">
    <source>
        <dbReference type="ARBA" id="ARBA00022729"/>
    </source>
</evidence>
<feature type="transmembrane region" description="Helical" evidence="17">
    <location>
        <begin position="158"/>
        <end position="180"/>
    </location>
</feature>
<reference evidence="19 20" key="1">
    <citation type="journal article" date="2024" name="Ann. Entomol. Soc. Am.">
        <title>Genomic analyses of the southern and eastern yellowjacket wasps (Hymenoptera: Vespidae) reveal evolutionary signatures of social life.</title>
        <authorList>
            <person name="Catto M.A."/>
            <person name="Caine P.B."/>
            <person name="Orr S.E."/>
            <person name="Hunt B.G."/>
            <person name="Goodisman M.A.D."/>
        </authorList>
    </citation>
    <scope>NUCLEOTIDE SEQUENCE [LARGE SCALE GENOMIC DNA]</scope>
    <source>
        <strain evidence="19">233</strain>
        <tissue evidence="19">Head and thorax</tissue>
    </source>
</reference>
<dbReference type="InterPro" id="IPR044880">
    <property type="entry name" value="NCX_ion-bd_dom_sf"/>
</dbReference>
<feature type="transmembrane region" description="Helical" evidence="17">
    <location>
        <begin position="338"/>
        <end position="355"/>
    </location>
</feature>
<keyword evidence="11" id="KW-0630">Potassium</keyword>
<feature type="domain" description="Sodium/calcium exchanger membrane region" evidence="18">
    <location>
        <begin position="367"/>
        <end position="519"/>
    </location>
</feature>
<comment type="caution">
    <text evidence="19">The sequence shown here is derived from an EMBL/GenBank/DDBJ whole genome shotgun (WGS) entry which is preliminary data.</text>
</comment>
<dbReference type="Proteomes" id="UP001607302">
    <property type="component" value="Unassembled WGS sequence"/>
</dbReference>
<keyword evidence="15 17" id="KW-0472">Membrane</keyword>
<dbReference type="AlphaFoldDB" id="A0ABD2B3P4"/>
<keyword evidence="10" id="KW-0769">Symport</keyword>
<evidence type="ECO:0000313" key="20">
    <source>
        <dbReference type="Proteomes" id="UP001607302"/>
    </source>
</evidence>
<keyword evidence="14" id="KW-0406">Ion transport</keyword>
<keyword evidence="8" id="KW-0732">Signal</keyword>
<dbReference type="InterPro" id="IPR004837">
    <property type="entry name" value="NaCa_Exmemb"/>
</dbReference>
<dbReference type="GO" id="GO:0015297">
    <property type="term" value="F:antiporter activity"/>
    <property type="evidence" value="ECO:0007669"/>
    <property type="project" value="UniProtKB-KW"/>
</dbReference>
<feature type="transmembrane region" description="Helical" evidence="17">
    <location>
        <begin position="87"/>
        <end position="107"/>
    </location>
</feature>
<dbReference type="GO" id="GO:0006814">
    <property type="term" value="P:sodium ion transport"/>
    <property type="evidence" value="ECO:0007669"/>
    <property type="project" value="UniProtKB-KW"/>
</dbReference>
<feature type="transmembrane region" description="Helical" evidence="17">
    <location>
        <begin position="367"/>
        <end position="390"/>
    </location>
</feature>
<dbReference type="GO" id="GO:0015293">
    <property type="term" value="F:symporter activity"/>
    <property type="evidence" value="ECO:0007669"/>
    <property type="project" value="UniProtKB-KW"/>
</dbReference>
<keyword evidence="9" id="KW-0106">Calcium</keyword>
<evidence type="ECO:0000256" key="17">
    <source>
        <dbReference type="SAM" id="Phobius"/>
    </source>
</evidence>
<evidence type="ECO:0000259" key="18">
    <source>
        <dbReference type="Pfam" id="PF01699"/>
    </source>
</evidence>
<feature type="transmembrane region" description="Helical" evidence="17">
    <location>
        <begin position="474"/>
        <end position="494"/>
    </location>
</feature>
<name>A0ABD2B3P4_VESSQ</name>
<keyword evidence="3" id="KW-0813">Transport</keyword>
<keyword evidence="12 17" id="KW-1133">Transmembrane helix</keyword>
<dbReference type="GO" id="GO:0006813">
    <property type="term" value="P:potassium ion transport"/>
    <property type="evidence" value="ECO:0007669"/>
    <property type="project" value="UniProtKB-KW"/>
</dbReference>
<keyword evidence="13" id="KW-0915">Sodium</keyword>
<gene>
    <name evidence="19" type="ORF">V1478_007630</name>
</gene>
<dbReference type="GO" id="GO:0016020">
    <property type="term" value="C:membrane"/>
    <property type="evidence" value="ECO:0007669"/>
    <property type="project" value="UniProtKB-SubCell"/>
</dbReference>
<evidence type="ECO:0000256" key="14">
    <source>
        <dbReference type="ARBA" id="ARBA00023065"/>
    </source>
</evidence>
<keyword evidence="16" id="KW-0739">Sodium transport</keyword>
<keyword evidence="7 17" id="KW-0812">Transmembrane</keyword>
<dbReference type="FunFam" id="1.20.1420.30:FF:000004">
    <property type="entry name" value="Sodium/potassium/calcium exchanger 2 isoform 1"/>
    <property type="match status" value="1"/>
</dbReference>
<dbReference type="Gene3D" id="1.20.1420.30">
    <property type="entry name" value="NCX, central ion-binding region"/>
    <property type="match status" value="2"/>
</dbReference>
<evidence type="ECO:0000256" key="13">
    <source>
        <dbReference type="ARBA" id="ARBA00023053"/>
    </source>
</evidence>
<keyword evidence="5" id="KW-0633">Potassium transport</keyword>
<feature type="domain" description="Sodium/calcium exchanger membrane region" evidence="18">
    <location>
        <begin position="94"/>
        <end position="234"/>
    </location>
</feature>
<dbReference type="GO" id="GO:0006816">
    <property type="term" value="P:calcium ion transport"/>
    <property type="evidence" value="ECO:0007669"/>
    <property type="project" value="UniProtKB-KW"/>
</dbReference>
<accession>A0ABD2B3P4</accession>